<dbReference type="RefSeq" id="WP_040241914.1">
    <property type="nucleotide sequence ID" value="NZ_JAKGAK010000004.1"/>
</dbReference>
<evidence type="ECO:0008006" key="3">
    <source>
        <dbReference type="Google" id="ProtNLM"/>
    </source>
</evidence>
<reference evidence="2" key="1">
    <citation type="journal article" date="2019" name="Int. J. Syst. Evol. Microbiol.">
        <title>The Global Catalogue of Microorganisms (GCM) 10K type strain sequencing project: providing services to taxonomists for standard genome sequencing and annotation.</title>
        <authorList>
            <consortium name="The Broad Institute Genomics Platform"/>
            <consortium name="The Broad Institute Genome Sequencing Center for Infectious Disease"/>
            <person name="Wu L."/>
            <person name="Ma J."/>
        </authorList>
    </citation>
    <scope>NUCLEOTIDE SEQUENCE [LARGE SCALE GENOMIC DNA]</scope>
    <source>
        <strain evidence="2">CCUG 49679</strain>
    </source>
</reference>
<keyword evidence="2" id="KW-1185">Reference proteome</keyword>
<protein>
    <recommendedName>
        <fullName evidence="3">Integrase</fullName>
    </recommendedName>
</protein>
<sequence length="74" mass="8320">MRKPQQLGELHDATTGNVERISISQMLSTDLAPIHWIADHVGHSSIQMIQQRYGKWIHADGPDIHKAVEKLLGL</sequence>
<evidence type="ECO:0000313" key="2">
    <source>
        <dbReference type="Proteomes" id="UP001596015"/>
    </source>
</evidence>
<proteinExistence type="predicted"/>
<name>A0ABV8XD93_9GAMM</name>
<gene>
    <name evidence="1" type="ORF">ACFO0E_03765</name>
</gene>
<organism evidence="1 2">
    <name type="scientific">Chromohalobacter beijerinckii</name>
    <dbReference type="NCBI Taxonomy" id="86179"/>
    <lineage>
        <taxon>Bacteria</taxon>
        <taxon>Pseudomonadati</taxon>
        <taxon>Pseudomonadota</taxon>
        <taxon>Gammaproteobacteria</taxon>
        <taxon>Oceanospirillales</taxon>
        <taxon>Halomonadaceae</taxon>
        <taxon>Chromohalobacter</taxon>
    </lineage>
</organism>
<evidence type="ECO:0000313" key="1">
    <source>
        <dbReference type="EMBL" id="MFC4415524.1"/>
    </source>
</evidence>
<comment type="caution">
    <text evidence="1">The sequence shown here is derived from an EMBL/GenBank/DDBJ whole genome shotgun (WGS) entry which is preliminary data.</text>
</comment>
<dbReference type="EMBL" id="JBHSEO010000016">
    <property type="protein sequence ID" value="MFC4415524.1"/>
    <property type="molecule type" value="Genomic_DNA"/>
</dbReference>
<accession>A0ABV8XD93</accession>
<dbReference type="Proteomes" id="UP001596015">
    <property type="component" value="Unassembled WGS sequence"/>
</dbReference>